<evidence type="ECO:0000259" key="2">
    <source>
        <dbReference type="Pfam" id="PF02350"/>
    </source>
</evidence>
<reference evidence="3 4" key="1">
    <citation type="submission" date="2020-12" db="EMBL/GenBank/DDBJ databases">
        <title>Salegentibacter orientalis sp. nov., isolated from costal sediment.</title>
        <authorList>
            <person name="Lian F.-B."/>
        </authorList>
    </citation>
    <scope>NUCLEOTIDE SEQUENCE [LARGE SCALE GENOMIC DNA]</scope>
    <source>
        <strain evidence="3 4">F60176</strain>
    </source>
</reference>
<dbReference type="Proteomes" id="UP000635665">
    <property type="component" value="Unassembled WGS sequence"/>
</dbReference>
<dbReference type="PANTHER" id="PTHR43174:SF1">
    <property type="entry name" value="UDP-N-ACETYLGLUCOSAMINE 2-EPIMERASE"/>
    <property type="match status" value="1"/>
</dbReference>
<dbReference type="Gene3D" id="3.40.50.2000">
    <property type="entry name" value="Glycogen Phosphorylase B"/>
    <property type="match status" value="2"/>
</dbReference>
<dbReference type="EC" id="5.1.3.14" evidence="3"/>
<gene>
    <name evidence="3" type="primary">wecB</name>
    <name evidence="3" type="ORF">I6U50_00765</name>
</gene>
<dbReference type="PANTHER" id="PTHR43174">
    <property type="entry name" value="UDP-N-ACETYLGLUCOSAMINE 2-EPIMERASE"/>
    <property type="match status" value="1"/>
</dbReference>
<evidence type="ECO:0000256" key="1">
    <source>
        <dbReference type="RuleBase" id="RU003513"/>
    </source>
</evidence>
<evidence type="ECO:0000313" key="3">
    <source>
        <dbReference type="EMBL" id="MBI6118546.1"/>
    </source>
</evidence>
<feature type="domain" description="UDP-N-acetylglucosamine 2-epimerase" evidence="2">
    <location>
        <begin position="28"/>
        <end position="356"/>
    </location>
</feature>
<dbReference type="RefSeq" id="WP_198637504.1">
    <property type="nucleotide sequence ID" value="NZ_JAEHNY010000001.1"/>
</dbReference>
<comment type="caution">
    <text evidence="3">The sequence shown here is derived from an EMBL/GenBank/DDBJ whole genome shotgun (WGS) entry which is preliminary data.</text>
</comment>
<evidence type="ECO:0000313" key="4">
    <source>
        <dbReference type="Proteomes" id="UP000635665"/>
    </source>
</evidence>
<sequence>MKIDLIAGTRPNFVKIAAIIHAIETYGPHIKYRFIHTGQHYDKNLSGNFFKDLEIPSPEINLQVGSGSQAEQTGAIMLAYENLLRKEKSDICLVVGDVTSSMACAITAKKMGLKIVHVEAGLRSYDWSMPEEINRILIDSITDYFFTTTLQASENLFKTGKNKEQVFFVGNTMIDTLLRFKTKFQKPEIWDRLDLKKGNYLILTLHRPANVDEEKQLKSTINSILENSNNLPVIFPVHPRTKAIIKSLNFKNENLFLIEPLGYLHFNYLVANAKAVLTDSGGITEETTVLNVPCITLRENTERPETIELGTNILAGTQTKAIKKTLEKLFSDPKLKTTKIPDLWDGNAGKRIVSILSGKDFSF</sequence>
<proteinExistence type="inferred from homology"/>
<dbReference type="InterPro" id="IPR029767">
    <property type="entry name" value="WecB-like"/>
</dbReference>
<dbReference type="Pfam" id="PF02350">
    <property type="entry name" value="Epimerase_2"/>
    <property type="match status" value="1"/>
</dbReference>
<dbReference type="GO" id="GO:0008761">
    <property type="term" value="F:UDP-N-acetylglucosamine 2-epimerase activity"/>
    <property type="evidence" value="ECO:0007669"/>
    <property type="project" value="UniProtKB-EC"/>
</dbReference>
<dbReference type="EMBL" id="JAEHNY010000001">
    <property type="protein sequence ID" value="MBI6118546.1"/>
    <property type="molecule type" value="Genomic_DNA"/>
</dbReference>
<dbReference type="InterPro" id="IPR003331">
    <property type="entry name" value="UDP_GlcNAc_Epimerase_2_dom"/>
</dbReference>
<dbReference type="SUPFAM" id="SSF53756">
    <property type="entry name" value="UDP-Glycosyltransferase/glycogen phosphorylase"/>
    <property type="match status" value="1"/>
</dbReference>
<name>A0ABS0TBX8_9FLAO</name>
<keyword evidence="4" id="KW-1185">Reference proteome</keyword>
<organism evidence="3 4">
    <name type="scientific">Salegentibacter maritimus</name>
    <dbReference type="NCBI Taxonomy" id="2794347"/>
    <lineage>
        <taxon>Bacteria</taxon>
        <taxon>Pseudomonadati</taxon>
        <taxon>Bacteroidota</taxon>
        <taxon>Flavobacteriia</taxon>
        <taxon>Flavobacteriales</taxon>
        <taxon>Flavobacteriaceae</taxon>
        <taxon>Salegentibacter</taxon>
    </lineage>
</organism>
<comment type="similarity">
    <text evidence="1">Belongs to the UDP-N-acetylglucosamine 2-epimerase family.</text>
</comment>
<dbReference type="NCBIfam" id="TIGR00236">
    <property type="entry name" value="wecB"/>
    <property type="match status" value="1"/>
</dbReference>
<accession>A0ABS0TBX8</accession>
<dbReference type="CDD" id="cd03786">
    <property type="entry name" value="GTB_UDP-GlcNAc_2-Epimerase"/>
    <property type="match status" value="1"/>
</dbReference>
<keyword evidence="1 3" id="KW-0413">Isomerase</keyword>
<protein>
    <submittedName>
        <fullName evidence="3">UDP-N-acetylglucosamine 2-epimerase (Non-hydrolyzing)</fullName>
        <ecNumber evidence="3">5.1.3.14</ecNumber>
    </submittedName>
</protein>